<reference evidence="2 3" key="1">
    <citation type="submission" date="2016-08" db="EMBL/GenBank/DDBJ databases">
        <title>Draft genome sequence of allopolyploid Zygosaccharomyces rouxii.</title>
        <authorList>
            <person name="Watanabe J."/>
            <person name="Uehara K."/>
            <person name="Mogi Y."/>
            <person name="Tsukioka Y."/>
        </authorList>
    </citation>
    <scope>NUCLEOTIDE SEQUENCE [LARGE SCALE GENOMIC DNA]</scope>
    <source>
        <strain evidence="2 3">NBRC 110957</strain>
    </source>
</reference>
<accession>A0A1Q3A442</accession>
<feature type="region of interest" description="Disordered" evidence="1">
    <location>
        <begin position="148"/>
        <end position="200"/>
    </location>
</feature>
<dbReference type="eggNOG" id="ENOG502S1B3">
    <property type="taxonomic scope" value="Eukaryota"/>
</dbReference>
<dbReference type="Proteomes" id="UP000187013">
    <property type="component" value="Unassembled WGS sequence"/>
</dbReference>
<comment type="caution">
    <text evidence="2">The sequence shown here is derived from an EMBL/GenBank/DDBJ whole genome shotgun (WGS) entry which is preliminary data.</text>
</comment>
<gene>
    <name evidence="2" type="ORF">ZYGR_0U02160</name>
</gene>
<feature type="compositionally biased region" description="Basic and acidic residues" evidence="1">
    <location>
        <begin position="64"/>
        <end position="75"/>
    </location>
</feature>
<dbReference type="OrthoDB" id="4036116at2759"/>
<sequence length="338" mass="38745">MQWAMPNENSKPSVNCAKLNGSPMNEIQKSMSMTSFVPQNDNGETDNCNDNLVDEEPDESTQEYLKDNDRDNQQRENDTTWTKLMELNQRRLNINQKFRNECSCIKPLEFESYYEFFILATFQKGISASGHVDINSLRTNHGKIRRRAKRGIETFTREPIESSGSSSESSESEELIYNEPSKKRRHNNSEIIDGNSPNEKQLSISQLDEINGNICAASIMPKSELDGNTRRSTRLSTRSTTEASDTNSATNGATDSQGNVTEIRELYESVIPKVRNPYRRSDWILPPRLRFTPDKRMRTNVIYEKVKLNELVSIDKIQRVLSKFEGGITGIRKKTWNI</sequence>
<evidence type="ECO:0000313" key="2">
    <source>
        <dbReference type="EMBL" id="GAV50360.1"/>
    </source>
</evidence>
<proteinExistence type="predicted"/>
<dbReference type="EMBL" id="BDGX01000021">
    <property type="protein sequence ID" value="GAV50360.1"/>
    <property type="molecule type" value="Genomic_DNA"/>
</dbReference>
<feature type="compositionally biased region" description="Polar residues" evidence="1">
    <location>
        <begin position="242"/>
        <end position="258"/>
    </location>
</feature>
<evidence type="ECO:0000256" key="1">
    <source>
        <dbReference type="SAM" id="MobiDB-lite"/>
    </source>
</evidence>
<feature type="compositionally biased region" description="Basic and acidic residues" evidence="1">
    <location>
        <begin position="150"/>
        <end position="160"/>
    </location>
</feature>
<organism evidence="2 3">
    <name type="scientific">Zygosaccharomyces rouxii</name>
    <dbReference type="NCBI Taxonomy" id="4956"/>
    <lineage>
        <taxon>Eukaryota</taxon>
        <taxon>Fungi</taxon>
        <taxon>Dikarya</taxon>
        <taxon>Ascomycota</taxon>
        <taxon>Saccharomycotina</taxon>
        <taxon>Saccharomycetes</taxon>
        <taxon>Saccharomycetales</taxon>
        <taxon>Saccharomycetaceae</taxon>
        <taxon>Zygosaccharomyces</taxon>
    </lineage>
</organism>
<name>A0A1Q3A442_ZYGRO</name>
<feature type="region of interest" description="Disordered" evidence="1">
    <location>
        <begin position="222"/>
        <end position="258"/>
    </location>
</feature>
<protein>
    <submittedName>
        <fullName evidence="2">Uncharacterized protein</fullName>
    </submittedName>
</protein>
<evidence type="ECO:0000313" key="3">
    <source>
        <dbReference type="Proteomes" id="UP000187013"/>
    </source>
</evidence>
<dbReference type="AlphaFoldDB" id="A0A1Q3A442"/>
<feature type="region of interest" description="Disordered" evidence="1">
    <location>
        <begin position="55"/>
        <end position="75"/>
    </location>
</feature>